<keyword evidence="1" id="KW-0805">Transcription regulation</keyword>
<dbReference type="OrthoDB" id="1755545at2"/>
<dbReference type="Pfam" id="PF12802">
    <property type="entry name" value="MarR_2"/>
    <property type="match status" value="1"/>
</dbReference>
<feature type="domain" description="HTH marR-type" evidence="4">
    <location>
        <begin position="25"/>
        <end position="127"/>
    </location>
</feature>
<dbReference type="STRING" id="158189.SpiBuddy_0127"/>
<dbReference type="Gene3D" id="1.10.10.10">
    <property type="entry name" value="Winged helix-like DNA-binding domain superfamily/Winged helix DNA-binding domain"/>
    <property type="match status" value="1"/>
</dbReference>
<dbReference type="InterPro" id="IPR000835">
    <property type="entry name" value="HTH_MarR-typ"/>
</dbReference>
<keyword evidence="2" id="KW-0238">DNA-binding</keyword>
<dbReference type="InterPro" id="IPR036388">
    <property type="entry name" value="WH-like_DNA-bd_sf"/>
</dbReference>
<proteinExistence type="predicted"/>
<dbReference type="KEGG" id="sbu:SpiBuddy_0127"/>
<protein>
    <submittedName>
        <fullName evidence="5">Regulatory protein MarR</fullName>
    </submittedName>
</protein>
<keyword evidence="6" id="KW-1185">Reference proteome</keyword>
<accession>F0RXC1</accession>
<dbReference type="HOGENOM" id="CLU_083287_16_0_12"/>
<sequence>MGPDQLKAELFGTLFVLANRLQVLGDQMDDQISTKQWLLLAVLCKEPGMECTLSQLAQSMGSSRQNVKKMAQILQQKGFLTLHKPKEDKRSLLVSPTKACFDHLRTREGKEEAFIRMFYQGFAPEDLVAVKKGFSQWMQNLQGMEQSYAKEN</sequence>
<evidence type="ECO:0000259" key="4">
    <source>
        <dbReference type="SMART" id="SM00347"/>
    </source>
</evidence>
<evidence type="ECO:0000313" key="6">
    <source>
        <dbReference type="Proteomes" id="UP000008466"/>
    </source>
</evidence>
<dbReference type="PANTHER" id="PTHR42756:SF1">
    <property type="entry name" value="TRANSCRIPTIONAL REPRESSOR OF EMRAB OPERON"/>
    <property type="match status" value="1"/>
</dbReference>
<evidence type="ECO:0000313" key="5">
    <source>
        <dbReference type="EMBL" id="ADY11971.1"/>
    </source>
</evidence>
<gene>
    <name evidence="5" type="ordered locus">SpiBuddy_0127</name>
</gene>
<dbReference type="GO" id="GO:0003677">
    <property type="term" value="F:DNA binding"/>
    <property type="evidence" value="ECO:0007669"/>
    <property type="project" value="UniProtKB-KW"/>
</dbReference>
<dbReference type="PANTHER" id="PTHR42756">
    <property type="entry name" value="TRANSCRIPTIONAL REGULATOR, MARR"/>
    <property type="match status" value="1"/>
</dbReference>
<dbReference type="eggNOG" id="COG1846">
    <property type="taxonomic scope" value="Bacteria"/>
</dbReference>
<keyword evidence="3" id="KW-0804">Transcription</keyword>
<evidence type="ECO:0000256" key="1">
    <source>
        <dbReference type="ARBA" id="ARBA00023015"/>
    </source>
</evidence>
<evidence type="ECO:0000256" key="2">
    <source>
        <dbReference type="ARBA" id="ARBA00023125"/>
    </source>
</evidence>
<dbReference type="RefSeq" id="WP_013605824.1">
    <property type="nucleotide sequence ID" value="NC_015152.1"/>
</dbReference>
<dbReference type="InterPro" id="IPR036390">
    <property type="entry name" value="WH_DNA-bd_sf"/>
</dbReference>
<dbReference type="AlphaFoldDB" id="F0RXC1"/>
<dbReference type="Proteomes" id="UP000008466">
    <property type="component" value="Chromosome"/>
</dbReference>
<organism evidence="5 6">
    <name type="scientific">Sphaerochaeta globosa (strain ATCC BAA-1886 / DSM 22777 / Buddy)</name>
    <name type="common">Spirochaeta sp. (strain Buddy)</name>
    <dbReference type="NCBI Taxonomy" id="158189"/>
    <lineage>
        <taxon>Bacteria</taxon>
        <taxon>Pseudomonadati</taxon>
        <taxon>Spirochaetota</taxon>
        <taxon>Spirochaetia</taxon>
        <taxon>Spirochaetales</taxon>
        <taxon>Sphaerochaetaceae</taxon>
        <taxon>Sphaerochaeta</taxon>
    </lineage>
</organism>
<dbReference type="SUPFAM" id="SSF46785">
    <property type="entry name" value="Winged helix' DNA-binding domain"/>
    <property type="match status" value="1"/>
</dbReference>
<dbReference type="GO" id="GO:0003700">
    <property type="term" value="F:DNA-binding transcription factor activity"/>
    <property type="evidence" value="ECO:0007669"/>
    <property type="project" value="InterPro"/>
</dbReference>
<name>F0RXC1_SPHGB</name>
<reference evidence="6" key="1">
    <citation type="submission" date="2011-02" db="EMBL/GenBank/DDBJ databases">
        <title>Complete sequence of Spirochaeta sp. Buddy.</title>
        <authorList>
            <person name="Lucas S."/>
            <person name="Copeland A."/>
            <person name="Lapidus A."/>
            <person name="Cheng J.-F."/>
            <person name="Goodwin L."/>
            <person name="Pitluck S."/>
            <person name="Zeytun A."/>
            <person name="Detter J.C."/>
            <person name="Han C."/>
            <person name="Tapia R."/>
            <person name="Land M."/>
            <person name="Hauser L."/>
            <person name="Kyrpides N."/>
            <person name="Ivanova N."/>
            <person name="Mikhailova N."/>
            <person name="Pagani I."/>
            <person name="Ritalahti K.M."/>
            <person name="Loeffler F.E."/>
            <person name="Woyke T."/>
        </authorList>
    </citation>
    <scope>NUCLEOTIDE SEQUENCE [LARGE SCALE GENOMIC DNA]</scope>
    <source>
        <strain evidence="6">ATCC BAA-1886 / DSM 22777 / Buddy</strain>
    </source>
</reference>
<dbReference type="SMART" id="SM00347">
    <property type="entry name" value="HTH_MARR"/>
    <property type="match status" value="1"/>
</dbReference>
<evidence type="ECO:0000256" key="3">
    <source>
        <dbReference type="ARBA" id="ARBA00023163"/>
    </source>
</evidence>
<dbReference type="EMBL" id="CP002541">
    <property type="protein sequence ID" value="ADY11971.1"/>
    <property type="molecule type" value="Genomic_DNA"/>
</dbReference>